<comment type="caution">
    <text evidence="2">The sequence shown here is derived from an EMBL/GenBank/DDBJ whole genome shotgun (WGS) entry which is preliminary data.</text>
</comment>
<reference evidence="2" key="1">
    <citation type="journal article" date="2015" name="Nature">
        <title>Complex archaea that bridge the gap between prokaryotes and eukaryotes.</title>
        <authorList>
            <person name="Spang A."/>
            <person name="Saw J.H."/>
            <person name="Jorgensen S.L."/>
            <person name="Zaremba-Niedzwiedzka K."/>
            <person name="Martijn J."/>
            <person name="Lind A.E."/>
            <person name="van Eijk R."/>
            <person name="Schleper C."/>
            <person name="Guy L."/>
            <person name="Ettema T.J."/>
        </authorList>
    </citation>
    <scope>NUCLEOTIDE SEQUENCE</scope>
</reference>
<accession>A0A0F9NCN9</accession>
<dbReference type="EMBL" id="LAZR01007245">
    <property type="protein sequence ID" value="KKM86510.1"/>
    <property type="molecule type" value="Genomic_DNA"/>
</dbReference>
<gene>
    <name evidence="2" type="ORF">LCGC14_1278330</name>
</gene>
<evidence type="ECO:0000313" key="2">
    <source>
        <dbReference type="EMBL" id="KKM86510.1"/>
    </source>
</evidence>
<name>A0A0F9NCN9_9ZZZZ</name>
<evidence type="ECO:0000256" key="1">
    <source>
        <dbReference type="SAM" id="MobiDB-lite"/>
    </source>
</evidence>
<sequence>MATNGFDPSKHITDLRGKEYLEVKWRLVWLRDLHPEAIIVTELLEHIHTAGFALFKAEITIPVDGEIGGGSATGHGSETAEDFGDYIEKAETKAIGRALAALGYGTQFCGGELDEMAGKRGERIVDAPVQRTESPQQPQEQADGARLMLLKFDGECLGCGQPISKGTNAFYSYEKKAVWHERCSHLLADSADEPQPKLEPVGADPGPARDA</sequence>
<dbReference type="AlphaFoldDB" id="A0A0F9NCN9"/>
<protein>
    <submittedName>
        <fullName evidence="2">Uncharacterized protein</fullName>
    </submittedName>
</protein>
<proteinExistence type="predicted"/>
<feature type="region of interest" description="Disordered" evidence="1">
    <location>
        <begin position="188"/>
        <end position="211"/>
    </location>
</feature>
<organism evidence="2">
    <name type="scientific">marine sediment metagenome</name>
    <dbReference type="NCBI Taxonomy" id="412755"/>
    <lineage>
        <taxon>unclassified sequences</taxon>
        <taxon>metagenomes</taxon>
        <taxon>ecological metagenomes</taxon>
    </lineage>
</organism>